<dbReference type="Proteomes" id="UP000504606">
    <property type="component" value="Unplaced"/>
</dbReference>
<accession>A0A6J1SCG6</accession>
<organism evidence="2 3">
    <name type="scientific">Frankliniella occidentalis</name>
    <name type="common">Western flower thrips</name>
    <name type="synonym">Euthrips occidentalis</name>
    <dbReference type="NCBI Taxonomy" id="133901"/>
    <lineage>
        <taxon>Eukaryota</taxon>
        <taxon>Metazoa</taxon>
        <taxon>Ecdysozoa</taxon>
        <taxon>Arthropoda</taxon>
        <taxon>Hexapoda</taxon>
        <taxon>Insecta</taxon>
        <taxon>Pterygota</taxon>
        <taxon>Neoptera</taxon>
        <taxon>Paraneoptera</taxon>
        <taxon>Thysanoptera</taxon>
        <taxon>Terebrantia</taxon>
        <taxon>Thripoidea</taxon>
        <taxon>Thripidae</taxon>
        <taxon>Frankliniella</taxon>
    </lineage>
</organism>
<feature type="signal peptide" evidence="1">
    <location>
        <begin position="1"/>
        <end position="24"/>
    </location>
</feature>
<gene>
    <name evidence="3" type="primary">LOC113206730</name>
</gene>
<dbReference type="KEGG" id="foc:113206730"/>
<name>A0A6J1SCG6_FRAOC</name>
<proteinExistence type="predicted"/>
<dbReference type="RefSeq" id="XP_026278737.1">
    <property type="nucleotide sequence ID" value="XM_026422952.2"/>
</dbReference>
<dbReference type="GeneID" id="113206730"/>
<keyword evidence="1" id="KW-0732">Signal</keyword>
<evidence type="ECO:0000256" key="1">
    <source>
        <dbReference type="SAM" id="SignalP"/>
    </source>
</evidence>
<sequence>MKTSSIALLAAAAVLVLLAPAVLARPPHRQKRVSDQRLGELEALLALKKLRGKLVTVPVAFGQINPNDYGRKRRSAPHASAASGHASLLERLLEQAQQDDLLSGLDMYDELPAALEAGRLEGRLEQGPVAEPLHWAAYERERPAFNRPVTE</sequence>
<reference evidence="3" key="1">
    <citation type="submission" date="2025-08" db="UniProtKB">
        <authorList>
            <consortium name="RefSeq"/>
        </authorList>
    </citation>
    <scope>IDENTIFICATION</scope>
    <source>
        <tissue evidence="3">Whole organism</tissue>
    </source>
</reference>
<keyword evidence="2" id="KW-1185">Reference proteome</keyword>
<protein>
    <submittedName>
        <fullName evidence="3">Uncharacterized protein LOC113206730</fullName>
    </submittedName>
</protein>
<feature type="chain" id="PRO_5026808545" evidence="1">
    <location>
        <begin position="25"/>
        <end position="151"/>
    </location>
</feature>
<evidence type="ECO:0000313" key="3">
    <source>
        <dbReference type="RefSeq" id="XP_026278737.1"/>
    </source>
</evidence>
<evidence type="ECO:0000313" key="2">
    <source>
        <dbReference type="Proteomes" id="UP000504606"/>
    </source>
</evidence>
<dbReference type="OrthoDB" id="6514900at2759"/>
<dbReference type="AlphaFoldDB" id="A0A6J1SCG6"/>